<keyword evidence="1" id="KW-1133">Transmembrane helix</keyword>
<dbReference type="AlphaFoldDB" id="M1LQJ2"/>
<proteinExistence type="predicted"/>
<reference evidence="2 3" key="1">
    <citation type="journal article" date="2013" name="Genome Biol. Evol.">
        <title>Genome evolution and phylogenomic analysis of candidatus kinetoplastibacterium, the betaproteobacterial endosymbionts of strigomonas and angomonas.</title>
        <authorList>
            <person name="Alves J.M."/>
            <person name="Serrano M.G."/>
            <person name="Maia da Silva F."/>
            <person name="Voegtly L.J."/>
            <person name="Matveyev A.V."/>
            <person name="Teixeira M.M."/>
            <person name="Camargo E.P."/>
            <person name="Buck G.A."/>
        </authorList>
    </citation>
    <scope>NUCLEOTIDE SEQUENCE [LARGE SCALE GENOMIC DNA]</scope>
    <source>
        <strain evidence="2 3">TCC036E</strain>
    </source>
</reference>
<dbReference type="PATRIC" id="fig|1208918.3.peg.567"/>
<dbReference type="STRING" id="1208918.CDEE_0010"/>
<keyword evidence="3" id="KW-1185">Reference proteome</keyword>
<evidence type="ECO:0000313" key="2">
    <source>
        <dbReference type="EMBL" id="AGF47867.1"/>
    </source>
</evidence>
<protein>
    <submittedName>
        <fullName evidence="2">Uncharacterized protein</fullName>
    </submittedName>
</protein>
<keyword evidence="1" id="KW-0812">Transmembrane</keyword>
<keyword evidence="1" id="KW-0472">Membrane</keyword>
<dbReference type="Proteomes" id="UP000011686">
    <property type="component" value="Chromosome"/>
</dbReference>
<name>M1LQJ2_9PROT</name>
<dbReference type="HOGENOM" id="CLU_1666189_0_0_4"/>
<accession>M1LQJ2</accession>
<evidence type="ECO:0000313" key="3">
    <source>
        <dbReference type="Proteomes" id="UP000011686"/>
    </source>
</evidence>
<feature type="transmembrane region" description="Helical" evidence="1">
    <location>
        <begin position="20"/>
        <end position="38"/>
    </location>
</feature>
<sequence>MTKYFSSPRNMKIIKHKKILTFIFFLYLLLIYIQINTYTSNKHNEDIKHKNQTNIVLYPPKETFLNEQTKNDIKTCILSGITYPRFSCLQLESIQSSEFLFKINKKNEINKLILIKSSKNTTLDKAVEIGILRCEELIIKQVSNEDSQLHIIYKIREE</sequence>
<gene>
    <name evidence="2" type="ORF">CDEE_0010</name>
</gene>
<dbReference type="KEGG" id="kct:CDEE_0010"/>
<organism evidence="2 3">
    <name type="scientific">Candidatus Kinetoplastidibacterium crithidiae TCC036E</name>
    <dbReference type="NCBI Taxonomy" id="1208918"/>
    <lineage>
        <taxon>Bacteria</taxon>
        <taxon>Pseudomonadati</taxon>
        <taxon>Pseudomonadota</taxon>
        <taxon>Betaproteobacteria</taxon>
        <taxon>Candidatus Kinetoplastidibacterium</taxon>
    </lineage>
</organism>
<dbReference type="EMBL" id="CP003804">
    <property type="protein sequence ID" value="AGF47867.1"/>
    <property type="molecule type" value="Genomic_DNA"/>
</dbReference>
<evidence type="ECO:0000256" key="1">
    <source>
        <dbReference type="SAM" id="Phobius"/>
    </source>
</evidence>